<comment type="similarity">
    <text evidence="6 7">Belongs to the ephrin family.</text>
</comment>
<evidence type="ECO:0000313" key="13">
    <source>
        <dbReference type="RefSeq" id="XP_049316214.1"/>
    </source>
</evidence>
<keyword evidence="3 7" id="KW-0472">Membrane</keyword>
<keyword evidence="5" id="KW-0325">Glycoprotein</keyword>
<evidence type="ECO:0000256" key="9">
    <source>
        <dbReference type="SAM" id="Phobius"/>
    </source>
</evidence>
<dbReference type="Gene3D" id="2.60.40.420">
    <property type="entry name" value="Cupredoxins - blue copper proteins"/>
    <property type="match status" value="1"/>
</dbReference>
<dbReference type="CDD" id="cd02675">
    <property type="entry name" value="Ephrin_ectodomain"/>
    <property type="match status" value="1"/>
</dbReference>
<dbReference type="PANTHER" id="PTHR11304">
    <property type="entry name" value="EPHRIN"/>
    <property type="match status" value="1"/>
</dbReference>
<feature type="region of interest" description="Disordered" evidence="8">
    <location>
        <begin position="811"/>
        <end position="832"/>
    </location>
</feature>
<evidence type="ECO:0000256" key="8">
    <source>
        <dbReference type="SAM" id="MobiDB-lite"/>
    </source>
</evidence>
<evidence type="ECO:0000259" key="10">
    <source>
        <dbReference type="PROSITE" id="PS51551"/>
    </source>
</evidence>
<dbReference type="RefSeq" id="XP_049316213.1">
    <property type="nucleotide sequence ID" value="XM_049460256.1"/>
</dbReference>
<dbReference type="PRINTS" id="PR01347">
    <property type="entry name" value="EPHRIN"/>
</dbReference>
<evidence type="ECO:0000256" key="7">
    <source>
        <dbReference type="RuleBase" id="RU004375"/>
    </source>
</evidence>
<keyword evidence="11" id="KW-1185">Reference proteome</keyword>
<dbReference type="InterPro" id="IPR001799">
    <property type="entry name" value="Ephrin_RBD"/>
</dbReference>
<dbReference type="RefSeq" id="XP_049316217.1">
    <property type="nucleotide sequence ID" value="XM_049460260.1"/>
</dbReference>
<evidence type="ECO:0000313" key="16">
    <source>
        <dbReference type="RefSeq" id="XP_049316217.1"/>
    </source>
</evidence>
<sequence length="1112" mass="120847">MNMGIVGKAGPVKSNGKRHINHTLKSLHEINDIFPTEDFFSKTSCHKCINNADTLHTPYINRSTNKSREEKIFRNFKSSTITGNNTILGIKKANKSISRRGLASSIAITSKLDSGNGFKKSLQRQSKKKVTTFATSTLLTTNLIVDSIRDIGAEKADDIASSKLHINKPLQAGSHHKVKCRTAKLHRIQSRVIQTTAGDTETVPANAEASIKLPNKSLICGKISLWSMLASESAMKQISGSLTKTALTPTSTWRAAFALSTLAQTLLDLSVIPQAWQQFVKLLRNSVLGLNTSSRAVTTSLSMAKKSTRVVSQLDKTSTATGAVGTATAAERCKAAATFISSLHPSGSSLRTKFRLLPSVGATSFFTLLTLICLETVLLSTVSNCAKTFYMHWNTSNSIFRIDNTDHIIDVNKGNLAFEFDQVHIICPVYEPGTFENETEKYIIYNVSKVEYETCRITNATPRVIAICDKPQKLMFFTITFRPFTPQPGGLEFLPGNDYYFISTSSKDDLYRRIGGRCSTNNMKVVFKVCCAPEEKNKTLINTGSSSSSSSSGSTSAGGTIIGINTADGNGLTTGIDNAASMDVASAQTNTNQHQHMSNINTIGINGVNTGLIPIGGVHIGVNSAVGVSNSGMQMKSMNGGSGTSINTNIDQFNRIPIQAGGINVMGNNVGGLGGIGLGGHGGGGIMLAPGGQGGINMISSGVGIGIGQYPGHSGQTGIRINNVASQQHHATHKNNNNGKDTGPNGVGVSVNGGGGDDDNGGTFMNINFGDAQFLPPFINTNHSNIVQSTINWPEWGRSGPIHSKNNNLTATTRNDHNINEPNSNNYYSPSHRSINNKTINKNDHYEKHPNEVVKNEELTYNSGAASMKPWSFWTTISTATSWLVFNIYKWLLKRSKTTEGILFLSRFSSNCEYGERSRTAAQLQSEYIQIITKVLQLYLQCFVKLKYLVFNYYVLIISINVIVAATIYGLQFDIQNTTMKDKTPQLKFYSATCGSKSCSAVKFVIASHFTLAIFNPKVNRKFLFMYLAGSVKPLRCYSAGFIFLLDDICTSPNSFTPVTISAFSSKYFLIVRRRADQIALNTGMQQNLSLSLIKNSHSQIFSVSVKVKKFR</sequence>
<evidence type="ECO:0000256" key="5">
    <source>
        <dbReference type="ARBA" id="ARBA00023180"/>
    </source>
</evidence>
<dbReference type="InterPro" id="IPR008972">
    <property type="entry name" value="Cupredoxin"/>
</dbReference>
<feature type="transmembrane region" description="Helical" evidence="9">
    <location>
        <begin position="951"/>
        <end position="971"/>
    </location>
</feature>
<evidence type="ECO:0000313" key="11">
    <source>
        <dbReference type="Proteomes" id="UP001652620"/>
    </source>
</evidence>
<evidence type="ECO:0000256" key="3">
    <source>
        <dbReference type="ARBA" id="ARBA00023136"/>
    </source>
</evidence>
<dbReference type="Proteomes" id="UP001652620">
    <property type="component" value="Chromosome 6"/>
</dbReference>
<keyword evidence="4" id="KW-1015">Disulfide bond</keyword>
<feature type="transmembrane region" description="Helical" evidence="9">
    <location>
        <begin position="871"/>
        <end position="889"/>
    </location>
</feature>
<dbReference type="RefSeq" id="XP_049316215.1">
    <property type="nucleotide sequence ID" value="XM_049460258.1"/>
</dbReference>
<feature type="domain" description="Ephrin RBD" evidence="10">
    <location>
        <begin position="386"/>
        <end position="529"/>
    </location>
</feature>
<dbReference type="InterPro" id="IPR031328">
    <property type="entry name" value="Ephrin"/>
</dbReference>
<keyword evidence="9" id="KW-0812">Transmembrane</keyword>
<dbReference type="PANTHER" id="PTHR11304:SF29">
    <property type="entry name" value="EPHRIN"/>
    <property type="match status" value="1"/>
</dbReference>
<protein>
    <submittedName>
        <fullName evidence="12 13">Uncharacterized protein LOC105227075 isoform X1</fullName>
    </submittedName>
</protein>
<feature type="compositionally biased region" description="Low complexity" evidence="8">
    <location>
        <begin position="822"/>
        <end position="831"/>
    </location>
</feature>
<dbReference type="RefSeq" id="XP_049316216.1">
    <property type="nucleotide sequence ID" value="XM_049460259.1"/>
</dbReference>
<proteinExistence type="inferred from homology"/>
<dbReference type="PROSITE" id="PS51551">
    <property type="entry name" value="EPHRIN_RBD_2"/>
    <property type="match status" value="1"/>
</dbReference>
<keyword evidence="9" id="KW-1133">Transmembrane helix</keyword>
<organism evidence="11 15">
    <name type="scientific">Bactrocera dorsalis</name>
    <name type="common">Oriental fruit fly</name>
    <name type="synonym">Dacus dorsalis</name>
    <dbReference type="NCBI Taxonomy" id="27457"/>
    <lineage>
        <taxon>Eukaryota</taxon>
        <taxon>Metazoa</taxon>
        <taxon>Ecdysozoa</taxon>
        <taxon>Arthropoda</taxon>
        <taxon>Hexapoda</taxon>
        <taxon>Insecta</taxon>
        <taxon>Pterygota</taxon>
        <taxon>Neoptera</taxon>
        <taxon>Endopterygota</taxon>
        <taxon>Diptera</taxon>
        <taxon>Brachycera</taxon>
        <taxon>Muscomorpha</taxon>
        <taxon>Tephritoidea</taxon>
        <taxon>Tephritidae</taxon>
        <taxon>Bactrocera</taxon>
        <taxon>Bactrocera</taxon>
    </lineage>
</organism>
<gene>
    <name evidence="12 13 14 15 16 17" type="primary">LOC105227075</name>
</gene>
<dbReference type="SUPFAM" id="SSF49503">
    <property type="entry name" value="Cupredoxins"/>
    <property type="match status" value="1"/>
</dbReference>
<reference evidence="12 13" key="1">
    <citation type="submission" date="2025-05" db="UniProtKB">
        <authorList>
            <consortium name="RefSeq"/>
        </authorList>
    </citation>
    <scope>IDENTIFICATION</scope>
    <source>
        <tissue evidence="12 13">Adult</tissue>
    </source>
</reference>
<dbReference type="RefSeq" id="XP_049316214.1">
    <property type="nucleotide sequence ID" value="XM_049460257.1"/>
</dbReference>
<evidence type="ECO:0000256" key="6">
    <source>
        <dbReference type="PROSITE-ProRule" id="PRU00884"/>
    </source>
</evidence>
<dbReference type="GeneID" id="105227075"/>
<evidence type="ECO:0000256" key="4">
    <source>
        <dbReference type="ARBA" id="ARBA00023157"/>
    </source>
</evidence>
<evidence type="ECO:0000313" key="17">
    <source>
        <dbReference type="RefSeq" id="XP_049316218.1"/>
    </source>
</evidence>
<dbReference type="Pfam" id="PF00812">
    <property type="entry name" value="Ephrin"/>
    <property type="match status" value="1"/>
</dbReference>
<evidence type="ECO:0000313" key="12">
    <source>
        <dbReference type="RefSeq" id="XP_049316213.1"/>
    </source>
</evidence>
<comment type="subcellular location">
    <subcellularLocation>
        <location evidence="1">Membrane</location>
    </subcellularLocation>
</comment>
<name>A0ABM3K411_BACDO</name>
<accession>A0ABM3K411</accession>
<evidence type="ECO:0000256" key="2">
    <source>
        <dbReference type="ARBA" id="ARBA00022729"/>
    </source>
</evidence>
<comment type="caution">
    <text evidence="6">Lacks conserved residue(s) required for the propagation of feature annotation.</text>
</comment>
<evidence type="ECO:0000256" key="1">
    <source>
        <dbReference type="ARBA" id="ARBA00004370"/>
    </source>
</evidence>
<evidence type="ECO:0000313" key="14">
    <source>
        <dbReference type="RefSeq" id="XP_049316215.1"/>
    </source>
</evidence>
<dbReference type="RefSeq" id="XP_049316218.1">
    <property type="nucleotide sequence ID" value="XM_049460261.1"/>
</dbReference>
<evidence type="ECO:0000313" key="15">
    <source>
        <dbReference type="RefSeq" id="XP_049316216.1"/>
    </source>
</evidence>
<keyword evidence="2" id="KW-0732">Signal</keyword>